<protein>
    <submittedName>
        <fullName evidence="3">Thioredoxin</fullName>
    </submittedName>
</protein>
<dbReference type="EMBL" id="AUPL01001250">
    <property type="protein sequence ID" value="ESL11009.1"/>
    <property type="molecule type" value="Genomic_DNA"/>
</dbReference>
<proteinExistence type="predicted"/>
<feature type="region of interest" description="Disordered" evidence="1">
    <location>
        <begin position="224"/>
        <end position="255"/>
    </location>
</feature>
<name>A0A061J802_TRYRA</name>
<dbReference type="GO" id="GO:0015035">
    <property type="term" value="F:protein-disulfide reductase activity"/>
    <property type="evidence" value="ECO:0007669"/>
    <property type="project" value="TreeGrafter"/>
</dbReference>
<evidence type="ECO:0000313" key="4">
    <source>
        <dbReference type="Proteomes" id="UP000031737"/>
    </source>
</evidence>
<dbReference type="OrthoDB" id="2121326at2759"/>
<dbReference type="VEuPathDB" id="TriTrypDB:TRSC58_01250"/>
<sequence>MNAVAGYLQRRLLLRRTGMSVLIAPSVAAATSSLLPTSSSSVCATRRHNTSFHGQPLEFMHEVNGESAALVYFYTPWSGPCDRAKIKLQALLNTGCSKPREASETALSATPAQPSASSLPSSSSLSGEAAAAREKTWPEALYGARSRADPDMVLKSASELCLQEQANGRVVRIISVNTDENPKLGALHDIRSVPTFVTYRDGHIVGRVEGCSKEQIQQLVKELLQKDGGDTPAADQTSSMRNARGSEPAKKPTQK</sequence>
<dbReference type="Gene3D" id="3.40.30.10">
    <property type="entry name" value="Glutaredoxin"/>
    <property type="match status" value="1"/>
</dbReference>
<evidence type="ECO:0000259" key="2">
    <source>
        <dbReference type="Pfam" id="PF00085"/>
    </source>
</evidence>
<accession>A0A061J802</accession>
<evidence type="ECO:0000256" key="1">
    <source>
        <dbReference type="SAM" id="MobiDB-lite"/>
    </source>
</evidence>
<dbReference type="CDD" id="cd02947">
    <property type="entry name" value="TRX_family"/>
    <property type="match status" value="1"/>
</dbReference>
<dbReference type="SUPFAM" id="SSF52833">
    <property type="entry name" value="Thioredoxin-like"/>
    <property type="match status" value="2"/>
</dbReference>
<reference evidence="3 4" key="1">
    <citation type="submission" date="2013-07" db="EMBL/GenBank/DDBJ databases">
        <authorList>
            <person name="Stoco P.H."/>
            <person name="Wagner G."/>
            <person name="Gerber A."/>
            <person name="Zaha A."/>
            <person name="Thompson C."/>
            <person name="Bartholomeu D.C."/>
            <person name="Luckemeyer D.D."/>
            <person name="Bahia D."/>
            <person name="Loreto E."/>
            <person name="Prestes E.B."/>
            <person name="Lima F.M."/>
            <person name="Rodrigues-Luiz G."/>
            <person name="Vallejo G.A."/>
            <person name="Filho J.F."/>
            <person name="Monteiro K.M."/>
            <person name="Tyler K.M."/>
            <person name="de Almeida L.G."/>
            <person name="Ortiz M.F."/>
            <person name="Siervo M.A."/>
            <person name="de Moraes M.H."/>
            <person name="Cunha O.L."/>
            <person name="Mendonca-Neto R."/>
            <person name="Silva R."/>
            <person name="Teixeira S.M."/>
            <person name="Murta S.M."/>
            <person name="Sincero T.C."/>
            <person name="Mendes T.A."/>
            <person name="Urmenyi T.P."/>
            <person name="Silva V.G."/>
            <person name="da Rocha W.D."/>
            <person name="Andersson B."/>
            <person name="Romanha A.J."/>
            <person name="Steindel M."/>
            <person name="de Vasconcelos A.T."/>
            <person name="Grisard E.C."/>
        </authorList>
    </citation>
    <scope>NUCLEOTIDE SEQUENCE [LARGE SCALE GENOMIC DNA]</scope>
    <source>
        <strain evidence="3 4">SC58</strain>
    </source>
</reference>
<evidence type="ECO:0000313" key="3">
    <source>
        <dbReference type="EMBL" id="ESL11009.1"/>
    </source>
</evidence>
<dbReference type="InterPro" id="IPR036249">
    <property type="entry name" value="Thioredoxin-like_sf"/>
</dbReference>
<dbReference type="Proteomes" id="UP000031737">
    <property type="component" value="Unassembled WGS sequence"/>
</dbReference>
<dbReference type="GO" id="GO:0005737">
    <property type="term" value="C:cytoplasm"/>
    <property type="evidence" value="ECO:0007669"/>
    <property type="project" value="TreeGrafter"/>
</dbReference>
<dbReference type="Pfam" id="PF00085">
    <property type="entry name" value="Thioredoxin"/>
    <property type="match status" value="1"/>
</dbReference>
<dbReference type="InterPro" id="IPR013766">
    <property type="entry name" value="Thioredoxin_domain"/>
</dbReference>
<keyword evidence="4" id="KW-1185">Reference proteome</keyword>
<comment type="caution">
    <text evidence="3">The sequence shown here is derived from an EMBL/GenBank/DDBJ whole genome shotgun (WGS) entry which is preliminary data.</text>
</comment>
<dbReference type="AlphaFoldDB" id="A0A061J802"/>
<dbReference type="PANTHER" id="PTHR45663">
    <property type="entry name" value="GEO12009P1"/>
    <property type="match status" value="1"/>
</dbReference>
<gene>
    <name evidence="3" type="ORF">TRSC58_01250</name>
</gene>
<dbReference type="PANTHER" id="PTHR45663:SF11">
    <property type="entry name" value="GEO12009P1"/>
    <property type="match status" value="1"/>
</dbReference>
<organism evidence="3 4">
    <name type="scientific">Trypanosoma rangeli SC58</name>
    <dbReference type="NCBI Taxonomy" id="429131"/>
    <lineage>
        <taxon>Eukaryota</taxon>
        <taxon>Discoba</taxon>
        <taxon>Euglenozoa</taxon>
        <taxon>Kinetoplastea</taxon>
        <taxon>Metakinetoplastina</taxon>
        <taxon>Trypanosomatida</taxon>
        <taxon>Trypanosomatidae</taxon>
        <taxon>Trypanosoma</taxon>
        <taxon>Herpetosoma</taxon>
    </lineage>
</organism>
<feature type="region of interest" description="Disordered" evidence="1">
    <location>
        <begin position="102"/>
        <end position="130"/>
    </location>
</feature>
<feature type="domain" description="Thioredoxin" evidence="2">
    <location>
        <begin position="166"/>
        <end position="221"/>
    </location>
</feature>
<feature type="compositionally biased region" description="Low complexity" evidence="1">
    <location>
        <begin position="106"/>
        <end position="130"/>
    </location>
</feature>